<feature type="transmembrane region" description="Helical" evidence="7">
    <location>
        <begin position="138"/>
        <end position="158"/>
    </location>
</feature>
<dbReference type="InterPro" id="IPR018383">
    <property type="entry name" value="UPF0324_pro"/>
</dbReference>
<evidence type="ECO:0000256" key="1">
    <source>
        <dbReference type="ARBA" id="ARBA00004651"/>
    </source>
</evidence>
<proteinExistence type="inferred from homology"/>
<dbReference type="PRINTS" id="PR00173">
    <property type="entry name" value="EDTRNSPORT"/>
</dbReference>
<dbReference type="EMBL" id="BSUO01000001">
    <property type="protein sequence ID" value="GMA38773.1"/>
    <property type="molecule type" value="Genomic_DNA"/>
</dbReference>
<evidence type="ECO:0000256" key="5">
    <source>
        <dbReference type="ARBA" id="ARBA00022989"/>
    </source>
</evidence>
<gene>
    <name evidence="8" type="ORF">GCM10025883_08180</name>
</gene>
<name>A0ABQ6INI3_9MICO</name>
<comment type="subcellular location">
    <subcellularLocation>
        <location evidence="1">Cell membrane</location>
        <topology evidence="1">Multi-pass membrane protein</topology>
    </subcellularLocation>
</comment>
<feature type="transmembrane region" description="Helical" evidence="7">
    <location>
        <begin position="23"/>
        <end position="42"/>
    </location>
</feature>
<keyword evidence="3" id="KW-1003">Cell membrane</keyword>
<comment type="similarity">
    <text evidence="2">Belongs to the UPF0324 family.</text>
</comment>
<dbReference type="PANTHER" id="PTHR30106:SF2">
    <property type="entry name" value="UPF0324 INNER MEMBRANE PROTEIN YEIH"/>
    <property type="match status" value="1"/>
</dbReference>
<evidence type="ECO:0000313" key="9">
    <source>
        <dbReference type="Proteomes" id="UP001157126"/>
    </source>
</evidence>
<evidence type="ECO:0000256" key="7">
    <source>
        <dbReference type="SAM" id="Phobius"/>
    </source>
</evidence>
<feature type="transmembrane region" description="Helical" evidence="7">
    <location>
        <begin position="79"/>
        <end position="97"/>
    </location>
</feature>
<feature type="transmembrane region" description="Helical" evidence="7">
    <location>
        <begin position="296"/>
        <end position="316"/>
    </location>
</feature>
<dbReference type="Proteomes" id="UP001157126">
    <property type="component" value="Unassembled WGS sequence"/>
</dbReference>
<dbReference type="Pfam" id="PF03601">
    <property type="entry name" value="Cons_hypoth698"/>
    <property type="match status" value="1"/>
</dbReference>
<feature type="transmembrane region" description="Helical" evidence="7">
    <location>
        <begin position="265"/>
        <end position="284"/>
    </location>
</feature>
<reference evidence="9" key="1">
    <citation type="journal article" date="2019" name="Int. J. Syst. Evol. Microbiol.">
        <title>The Global Catalogue of Microorganisms (GCM) 10K type strain sequencing project: providing services to taxonomists for standard genome sequencing and annotation.</title>
        <authorList>
            <consortium name="The Broad Institute Genomics Platform"/>
            <consortium name="The Broad Institute Genome Sequencing Center for Infectious Disease"/>
            <person name="Wu L."/>
            <person name="Ma J."/>
        </authorList>
    </citation>
    <scope>NUCLEOTIDE SEQUENCE [LARGE SCALE GENOMIC DNA]</scope>
    <source>
        <strain evidence="9">NBRC 113072</strain>
    </source>
</reference>
<keyword evidence="5 7" id="KW-1133">Transmembrane helix</keyword>
<dbReference type="PANTHER" id="PTHR30106">
    <property type="entry name" value="INNER MEMBRANE PROTEIN YEIH-RELATED"/>
    <property type="match status" value="1"/>
</dbReference>
<comment type="caution">
    <text evidence="8">The sequence shown here is derived from an EMBL/GenBank/DDBJ whole genome shotgun (WGS) entry which is preliminary data.</text>
</comment>
<keyword evidence="4 7" id="KW-0812">Transmembrane</keyword>
<evidence type="ECO:0000256" key="2">
    <source>
        <dbReference type="ARBA" id="ARBA00007977"/>
    </source>
</evidence>
<feature type="transmembrane region" description="Helical" evidence="7">
    <location>
        <begin position="235"/>
        <end position="253"/>
    </location>
</feature>
<evidence type="ECO:0000256" key="3">
    <source>
        <dbReference type="ARBA" id="ARBA00022475"/>
    </source>
</evidence>
<protein>
    <submittedName>
        <fullName evidence="8">UPF0324 membrane protein Cgl0015/cg0018</fullName>
    </submittedName>
</protein>
<feature type="transmembrane region" description="Helical" evidence="7">
    <location>
        <begin position="109"/>
        <end position="126"/>
    </location>
</feature>
<accession>A0ABQ6INI3</accession>
<sequence>MALAVGAALVASGINAVVPTLSALLVAILLGVLVANTVRLPPAIHPGLAVASKHVLRLGIVLLGLQVSLQAIAGLGVGMVAVVVAVVVGGLVVTEYAGRALGVVPSQRALIGAGFSICGAAAVAAVEGVVEDKAEEDVVTALALVVLFGTLMIPLVPLSAGAFGLDGPTAGAWAGGSIHEVAQVVAAGGIIGGAALQTAVVVKLARVLMLAPVVMWFGWRSRRAGAGPMAGRPPLMPLFVAGFLAAVALRSTGLVPVELLEVLKIAQTLLLAAAMFALGCGVRFATLRGVGGRPFALATVTTVAVAAIALAGVLLVF</sequence>
<organism evidence="8 9">
    <name type="scientific">Mobilicoccus caccae</name>
    <dbReference type="NCBI Taxonomy" id="1859295"/>
    <lineage>
        <taxon>Bacteria</taxon>
        <taxon>Bacillati</taxon>
        <taxon>Actinomycetota</taxon>
        <taxon>Actinomycetes</taxon>
        <taxon>Micrococcales</taxon>
        <taxon>Dermatophilaceae</taxon>
        <taxon>Mobilicoccus</taxon>
    </lineage>
</organism>
<keyword evidence="9" id="KW-1185">Reference proteome</keyword>
<evidence type="ECO:0000256" key="6">
    <source>
        <dbReference type="ARBA" id="ARBA00023136"/>
    </source>
</evidence>
<keyword evidence="6 7" id="KW-0472">Membrane</keyword>
<evidence type="ECO:0000313" key="8">
    <source>
        <dbReference type="EMBL" id="GMA38773.1"/>
    </source>
</evidence>
<evidence type="ECO:0000256" key="4">
    <source>
        <dbReference type="ARBA" id="ARBA00022692"/>
    </source>
</evidence>